<evidence type="ECO:0000256" key="4">
    <source>
        <dbReference type="ARBA" id="ARBA00023284"/>
    </source>
</evidence>
<keyword evidence="4" id="KW-0676">Redox-active center</keyword>
<organism evidence="6 7">
    <name type="scientific">Qipengyuania atrilutea</name>
    <dbReference type="NCBI Taxonomy" id="2744473"/>
    <lineage>
        <taxon>Bacteria</taxon>
        <taxon>Pseudomonadati</taxon>
        <taxon>Pseudomonadota</taxon>
        <taxon>Alphaproteobacteria</taxon>
        <taxon>Sphingomonadales</taxon>
        <taxon>Erythrobacteraceae</taxon>
        <taxon>Qipengyuania</taxon>
    </lineage>
</organism>
<dbReference type="PANTHER" id="PTHR13887">
    <property type="entry name" value="GLUTATHIONE S-TRANSFERASE KAPPA"/>
    <property type="match status" value="1"/>
</dbReference>
<keyword evidence="7" id="KW-1185">Reference proteome</keyword>
<gene>
    <name evidence="6" type="ORF">HUV48_05780</name>
</gene>
<evidence type="ECO:0000256" key="1">
    <source>
        <dbReference type="ARBA" id="ARBA00022729"/>
    </source>
</evidence>
<keyword evidence="1" id="KW-0732">Signal</keyword>
<comment type="caution">
    <text evidence="6">The sequence shown here is derived from an EMBL/GenBank/DDBJ whole genome shotgun (WGS) entry which is preliminary data.</text>
</comment>
<evidence type="ECO:0000259" key="5">
    <source>
        <dbReference type="PROSITE" id="PS51352"/>
    </source>
</evidence>
<evidence type="ECO:0000313" key="6">
    <source>
        <dbReference type="EMBL" id="NVD44527.1"/>
    </source>
</evidence>
<dbReference type="EMBL" id="JABWGV010000002">
    <property type="protein sequence ID" value="NVD44527.1"/>
    <property type="molecule type" value="Genomic_DNA"/>
</dbReference>
<dbReference type="SUPFAM" id="SSF52833">
    <property type="entry name" value="Thioredoxin-like"/>
    <property type="match status" value="1"/>
</dbReference>
<dbReference type="PROSITE" id="PS51352">
    <property type="entry name" value="THIOREDOXIN_2"/>
    <property type="match status" value="1"/>
</dbReference>
<dbReference type="AlphaFoldDB" id="A0A850H1Q3"/>
<keyword evidence="3" id="KW-1015">Disulfide bond</keyword>
<dbReference type="PANTHER" id="PTHR13887:SF14">
    <property type="entry name" value="DISULFIDE BOND FORMATION PROTEIN D"/>
    <property type="match status" value="1"/>
</dbReference>
<dbReference type="Proteomes" id="UP000561438">
    <property type="component" value="Unassembled WGS sequence"/>
</dbReference>
<dbReference type="InterPro" id="IPR036249">
    <property type="entry name" value="Thioredoxin-like_sf"/>
</dbReference>
<dbReference type="InterPro" id="IPR001853">
    <property type="entry name" value="DSBA-like_thioredoxin_dom"/>
</dbReference>
<accession>A0A850H1Q3</accession>
<proteinExistence type="predicted"/>
<sequence length="230" mass="24659">MRQYLFTAIIALVAGFGGAAAWSYSGLGNAQTRGYLVENPDILPEMAEAYQRGQEEQRLASVETQVKQPFPGAVLGNPNGSRTLVKFTDYACGYCRASTADIDRLVETDPDLRVVVREYPIFPGSEGPARMALAAARQGKYGAFYHAMFEQPDTSEQSVMAAANAAGLDMDAAQQFAASEEAGRELATNVAMAQQLGFSGTPSWVANGRLLEGAVGYEELRSAVEAPRES</sequence>
<dbReference type="Pfam" id="PF01323">
    <property type="entry name" value="DSBA"/>
    <property type="match status" value="1"/>
</dbReference>
<protein>
    <submittedName>
        <fullName evidence="6">DsbA family protein</fullName>
    </submittedName>
</protein>
<dbReference type="RefSeq" id="WP_176266852.1">
    <property type="nucleotide sequence ID" value="NZ_JABWGV010000002.1"/>
</dbReference>
<evidence type="ECO:0000313" key="7">
    <source>
        <dbReference type="Proteomes" id="UP000561438"/>
    </source>
</evidence>
<keyword evidence="2" id="KW-0560">Oxidoreductase</keyword>
<reference evidence="6 7" key="1">
    <citation type="submission" date="2020-06" db="EMBL/GenBank/DDBJ databases">
        <title>Altererythrobacter sp. HHU K3-1.</title>
        <authorList>
            <person name="Zhang D."/>
            <person name="Xue H."/>
        </authorList>
    </citation>
    <scope>NUCLEOTIDE SEQUENCE [LARGE SCALE GENOMIC DNA]</scope>
    <source>
        <strain evidence="6 7">HHU K3-1</strain>
    </source>
</reference>
<evidence type="ECO:0000256" key="3">
    <source>
        <dbReference type="ARBA" id="ARBA00023157"/>
    </source>
</evidence>
<dbReference type="InterPro" id="IPR013766">
    <property type="entry name" value="Thioredoxin_domain"/>
</dbReference>
<dbReference type="GO" id="GO:0016491">
    <property type="term" value="F:oxidoreductase activity"/>
    <property type="evidence" value="ECO:0007669"/>
    <property type="project" value="UniProtKB-KW"/>
</dbReference>
<dbReference type="CDD" id="cd03023">
    <property type="entry name" value="DsbA_Com1_like"/>
    <property type="match status" value="1"/>
</dbReference>
<dbReference type="Pfam" id="PF18312">
    <property type="entry name" value="ScsC_N"/>
    <property type="match status" value="1"/>
</dbReference>
<dbReference type="Gene3D" id="3.40.30.10">
    <property type="entry name" value="Glutaredoxin"/>
    <property type="match status" value="1"/>
</dbReference>
<name>A0A850H1Q3_9SPHN</name>
<dbReference type="InterPro" id="IPR041205">
    <property type="entry name" value="ScsC_N"/>
</dbReference>
<evidence type="ECO:0000256" key="2">
    <source>
        <dbReference type="ARBA" id="ARBA00023002"/>
    </source>
</evidence>
<feature type="domain" description="Thioredoxin" evidence="5">
    <location>
        <begin position="37"/>
        <end position="229"/>
    </location>
</feature>